<dbReference type="FunCoup" id="A0A6P3ZRA8">
    <property type="interactions" value="5"/>
</dbReference>
<evidence type="ECO:0000256" key="3">
    <source>
        <dbReference type="ARBA" id="ARBA00038471"/>
    </source>
</evidence>
<evidence type="ECO:0000256" key="2">
    <source>
        <dbReference type="ARBA" id="ARBA00023157"/>
    </source>
</evidence>
<accession>A0A6P3ZRA8</accession>
<evidence type="ECO:0000313" key="6">
    <source>
        <dbReference type="Proteomes" id="UP001652623"/>
    </source>
</evidence>
<keyword evidence="2" id="KW-1015">Disulfide bond</keyword>
<dbReference type="Pfam" id="PF04043">
    <property type="entry name" value="PMEI"/>
    <property type="match status" value="1"/>
</dbReference>
<reference evidence="7" key="2">
    <citation type="submission" date="2025-08" db="UniProtKB">
        <authorList>
            <consortium name="RefSeq"/>
        </authorList>
    </citation>
    <scope>IDENTIFICATION</scope>
    <source>
        <tissue evidence="7">Seedling</tissue>
    </source>
</reference>
<dbReference type="RefSeq" id="XP_015882234.3">
    <property type="nucleotide sequence ID" value="XM_016026748.4"/>
</dbReference>
<feature type="domain" description="Pectinesterase inhibitor" evidence="5">
    <location>
        <begin position="38"/>
        <end position="184"/>
    </location>
</feature>
<keyword evidence="1 4" id="KW-0732">Signal</keyword>
<dbReference type="InterPro" id="IPR035513">
    <property type="entry name" value="Invertase/methylesterase_inhib"/>
</dbReference>
<sequence length="188" mass="21119">MAHQRYHHLHLHLLLLLLLRVLTLSPFFLQLSKLVAAENNNLIAIVCHVAEVPESCIQCLKSDPHSEIADEVGIAIILMNCLTDHIDALENNMSKIAAVSKDKSTVNLFQNCSKDYATARKYLNSAITSLKSGKYDAAETSVTLALKFDTDCHFKIVSFKKKISHKIAFEIKLFEDLCQAANRIIERL</sequence>
<keyword evidence="6" id="KW-1185">Reference proteome</keyword>
<feature type="signal peptide" evidence="4">
    <location>
        <begin position="1"/>
        <end position="23"/>
    </location>
</feature>
<dbReference type="Gene3D" id="1.20.140.40">
    <property type="entry name" value="Invertase/pectin methylesterase inhibitor family protein"/>
    <property type="match status" value="1"/>
</dbReference>
<dbReference type="KEGG" id="zju:107418077"/>
<dbReference type="PANTHER" id="PTHR36710:SF4">
    <property type="entry name" value="PLANT INVERTASE_PECTIN METHYLESTERASE INHIBITOR SUPERFAMILY PROTEIN"/>
    <property type="match status" value="1"/>
</dbReference>
<organism evidence="6 7">
    <name type="scientific">Ziziphus jujuba</name>
    <name type="common">Chinese jujube</name>
    <name type="synonym">Ziziphus sativa</name>
    <dbReference type="NCBI Taxonomy" id="326968"/>
    <lineage>
        <taxon>Eukaryota</taxon>
        <taxon>Viridiplantae</taxon>
        <taxon>Streptophyta</taxon>
        <taxon>Embryophyta</taxon>
        <taxon>Tracheophyta</taxon>
        <taxon>Spermatophyta</taxon>
        <taxon>Magnoliopsida</taxon>
        <taxon>eudicotyledons</taxon>
        <taxon>Gunneridae</taxon>
        <taxon>Pentapetalae</taxon>
        <taxon>rosids</taxon>
        <taxon>fabids</taxon>
        <taxon>Rosales</taxon>
        <taxon>Rhamnaceae</taxon>
        <taxon>Paliureae</taxon>
        <taxon>Ziziphus</taxon>
    </lineage>
</organism>
<reference evidence="6" key="1">
    <citation type="submission" date="2025-05" db="UniProtKB">
        <authorList>
            <consortium name="RefSeq"/>
        </authorList>
    </citation>
    <scope>NUCLEOTIDE SEQUENCE [LARGE SCALE GENOMIC DNA]</scope>
</reference>
<dbReference type="CDD" id="cd15797">
    <property type="entry name" value="PMEI"/>
    <property type="match status" value="1"/>
</dbReference>
<dbReference type="GO" id="GO:0046910">
    <property type="term" value="F:pectinesterase inhibitor activity"/>
    <property type="evidence" value="ECO:0007669"/>
    <property type="project" value="InterPro"/>
</dbReference>
<dbReference type="InterPro" id="IPR052421">
    <property type="entry name" value="PCW_Enzyme_Inhibitor"/>
</dbReference>
<proteinExistence type="inferred from homology"/>
<dbReference type="AlphaFoldDB" id="A0A6P3ZRA8"/>
<evidence type="ECO:0000256" key="1">
    <source>
        <dbReference type="ARBA" id="ARBA00022729"/>
    </source>
</evidence>
<name>A0A6P3ZRA8_ZIZJJ</name>
<dbReference type="SMART" id="SM00856">
    <property type="entry name" value="PMEI"/>
    <property type="match status" value="1"/>
</dbReference>
<evidence type="ECO:0000313" key="7">
    <source>
        <dbReference type="RefSeq" id="XP_015882234.3"/>
    </source>
</evidence>
<dbReference type="PANTHER" id="PTHR36710">
    <property type="entry name" value="PECTINESTERASE INHIBITOR-LIKE"/>
    <property type="match status" value="1"/>
</dbReference>
<feature type="chain" id="PRO_5045199109" evidence="4">
    <location>
        <begin position="24"/>
        <end position="188"/>
    </location>
</feature>
<dbReference type="InterPro" id="IPR034086">
    <property type="entry name" value="PMEI_plant"/>
</dbReference>
<dbReference type="InParanoid" id="A0A6P3ZRA8"/>
<dbReference type="NCBIfam" id="TIGR01614">
    <property type="entry name" value="PME_inhib"/>
    <property type="match status" value="1"/>
</dbReference>
<dbReference type="Proteomes" id="UP001652623">
    <property type="component" value="Chromosome 2"/>
</dbReference>
<gene>
    <name evidence="7" type="primary">LOC107418077</name>
</gene>
<dbReference type="InterPro" id="IPR006501">
    <property type="entry name" value="Pectinesterase_inhib_dom"/>
</dbReference>
<evidence type="ECO:0000259" key="5">
    <source>
        <dbReference type="SMART" id="SM00856"/>
    </source>
</evidence>
<comment type="similarity">
    <text evidence="3">Belongs to the PMEI family.</text>
</comment>
<evidence type="ECO:0000256" key="4">
    <source>
        <dbReference type="SAM" id="SignalP"/>
    </source>
</evidence>
<dbReference type="GeneID" id="107418077"/>
<protein>
    <submittedName>
        <fullName evidence="7">Uncharacterized protein LOC107418077</fullName>
    </submittedName>
</protein>
<dbReference type="SUPFAM" id="SSF101148">
    <property type="entry name" value="Plant invertase/pectin methylesterase inhibitor"/>
    <property type="match status" value="1"/>
</dbReference>